<protein>
    <submittedName>
        <fullName evidence="3">Putative phage terminase, large subunit</fullName>
    </submittedName>
</protein>
<evidence type="ECO:0000313" key="3">
    <source>
        <dbReference type="EMBL" id="EEA89624.1"/>
    </source>
</evidence>
<keyword evidence="4" id="KW-1185">Reference proteome</keyword>
<organism evidence="3 4">
    <name type="scientific">Collinsella stercoris DSM 13279</name>
    <dbReference type="NCBI Taxonomy" id="445975"/>
    <lineage>
        <taxon>Bacteria</taxon>
        <taxon>Bacillati</taxon>
        <taxon>Actinomycetota</taxon>
        <taxon>Coriobacteriia</taxon>
        <taxon>Coriobacteriales</taxon>
        <taxon>Coriobacteriaceae</taxon>
        <taxon>Collinsella</taxon>
    </lineage>
</organism>
<dbReference type="OrthoDB" id="3197057at2"/>
<feature type="domain" description="Terminase large subunit-like endonuclease" evidence="2">
    <location>
        <begin position="273"/>
        <end position="561"/>
    </location>
</feature>
<comment type="caution">
    <text evidence="3">The sequence shown here is derived from an EMBL/GenBank/DDBJ whole genome shotgun (WGS) entry which is preliminary data.</text>
</comment>
<dbReference type="InterPro" id="IPR027417">
    <property type="entry name" value="P-loop_NTPase"/>
</dbReference>
<dbReference type="InterPro" id="IPR005021">
    <property type="entry name" value="Terminase_largesu-like"/>
</dbReference>
<sequence>MRRGARRYKGADGSCERAIREYFGGILGGDVKACAKMRKVSARILRDMDNADPLYPYHFREEHAQKHVQFIERFCRLPSGRLGHDFRLELFQRAILSVIFGFVDAEGTRQYREILWIMGRKNGKTALASAIELDLLVNDDEGAPEVYNVATAHDQAAKGFNNAWRMVQTSPALAKHIRKRVADLYCDLNMGSIRALSANTNHLDGLDISGAIVDELAAMKNRDLYDLTIQGTSARRQPLVLEITTNGFVRGGIFDAQYEYACKWLDGQATGDKAERFIAFIFELDEREEWQDESCWIKANPGLGTIKSIAALRQNVSKAKDDPTFLPTLLVKDFNLIENQSQAWLTWDEIHNDETFDPGDGTFTYAVLGVDAADTTDLTAACLLMQRPGDPNIYAMHMAWIPLRALEQAEREGRRGGRDGVPYDAWIARGLMRTCETPIMDKRDVLDWVAEVQSKYGIYAVSCGYDPWHMRDVPTQEAYEDYFGADNMQKIIQGAQTLSMPMKELRALYKEGRIVDNGNPIAEWCRSNVAIRTDVNGNIQPDKKNQDPRNRIDAWAAECDAFIAMKNIADDYAAMIGG</sequence>
<dbReference type="eggNOG" id="COG4626">
    <property type="taxonomic scope" value="Bacteria"/>
</dbReference>
<evidence type="ECO:0000259" key="2">
    <source>
        <dbReference type="Pfam" id="PF20441"/>
    </source>
</evidence>
<dbReference type="PANTHER" id="PTHR41287:SF1">
    <property type="entry name" value="PROTEIN YMFN"/>
    <property type="match status" value="1"/>
</dbReference>
<dbReference type="STRING" id="445975.COLSTE_02165"/>
<feature type="domain" description="Terminase large subunit-like ATPase" evidence="1">
    <location>
        <begin position="91"/>
        <end position="261"/>
    </location>
</feature>
<proteinExistence type="predicted"/>
<dbReference type="Gene3D" id="3.40.50.300">
    <property type="entry name" value="P-loop containing nucleotide triphosphate hydrolases"/>
    <property type="match status" value="1"/>
</dbReference>
<dbReference type="GO" id="GO:0004519">
    <property type="term" value="F:endonuclease activity"/>
    <property type="evidence" value="ECO:0007669"/>
    <property type="project" value="InterPro"/>
</dbReference>
<evidence type="ECO:0000259" key="1">
    <source>
        <dbReference type="Pfam" id="PF03354"/>
    </source>
</evidence>
<dbReference type="Pfam" id="PF20441">
    <property type="entry name" value="TerL_nuclease"/>
    <property type="match status" value="1"/>
</dbReference>
<dbReference type="InterPro" id="IPR046461">
    <property type="entry name" value="TerL_ATPase"/>
</dbReference>
<evidence type="ECO:0000313" key="4">
    <source>
        <dbReference type="Proteomes" id="UP000003560"/>
    </source>
</evidence>
<dbReference type="Proteomes" id="UP000003560">
    <property type="component" value="Unassembled WGS sequence"/>
</dbReference>
<accession>B6GDI5</accession>
<dbReference type="EMBL" id="ABXJ01000128">
    <property type="protein sequence ID" value="EEA89624.1"/>
    <property type="molecule type" value="Genomic_DNA"/>
</dbReference>
<dbReference type="HOGENOM" id="CLU_026632_6_1_11"/>
<dbReference type="PANTHER" id="PTHR41287">
    <property type="match status" value="1"/>
</dbReference>
<name>B6GDI5_9ACTN</name>
<dbReference type="Pfam" id="PF03354">
    <property type="entry name" value="TerL_ATPase"/>
    <property type="match status" value="1"/>
</dbReference>
<reference evidence="3 4" key="2">
    <citation type="submission" date="2008-10" db="EMBL/GenBank/DDBJ databases">
        <authorList>
            <person name="Fulton L."/>
            <person name="Clifton S."/>
            <person name="Fulton B."/>
            <person name="Xu J."/>
            <person name="Minx P."/>
            <person name="Pepin K.H."/>
            <person name="Johnson M."/>
            <person name="Thiruvilangam P."/>
            <person name="Bhonagiri V."/>
            <person name="Nash W.E."/>
            <person name="Mardis E.R."/>
            <person name="Wilson R.K."/>
        </authorList>
    </citation>
    <scope>NUCLEOTIDE SEQUENCE [LARGE SCALE GENOMIC DNA]</scope>
    <source>
        <strain evidence="3 4">DSM 13279</strain>
    </source>
</reference>
<dbReference type="InterPro" id="IPR046462">
    <property type="entry name" value="TerL_nuclease"/>
</dbReference>
<gene>
    <name evidence="3" type="ORF">COLSTE_02165</name>
</gene>
<reference evidence="3 4" key="1">
    <citation type="submission" date="2008-10" db="EMBL/GenBank/DDBJ databases">
        <title>Draft genome sequence of Collinsella stercoris (DSM 13279).</title>
        <authorList>
            <person name="Sudarsanam P."/>
            <person name="Ley R."/>
            <person name="Guruge J."/>
            <person name="Turnbaugh P.J."/>
            <person name="Mahowald M."/>
            <person name="Liep D."/>
            <person name="Gordon J."/>
        </authorList>
    </citation>
    <scope>NUCLEOTIDE SEQUENCE [LARGE SCALE GENOMIC DNA]</scope>
    <source>
        <strain evidence="3 4">DSM 13279</strain>
    </source>
</reference>
<dbReference type="AlphaFoldDB" id="B6GDI5"/>